<dbReference type="Pfam" id="PF13499">
    <property type="entry name" value="EF-hand_7"/>
    <property type="match status" value="2"/>
</dbReference>
<dbReference type="SUPFAM" id="SSF47473">
    <property type="entry name" value="EF-hand"/>
    <property type="match status" value="2"/>
</dbReference>
<feature type="compositionally biased region" description="Low complexity" evidence="2">
    <location>
        <begin position="141"/>
        <end position="151"/>
    </location>
</feature>
<proteinExistence type="predicted"/>
<sequence>MSANPAAPGPAKKTSDPNSQFKTADHQASRPPRAKSKRTPFVPEETGAYGEKPKKEKFVVPDIPARFAPAAASSSSSSSDTEDDDARMAREARRRRSERIAAAKAKAAAEAAIPDFEKLHPEAAAAKAKREEEEEEEEEAAASASAANPKALSKKKSSKIAEARALLEAEAEAARRAAAPPPPVVVSDFTREIFSLLDADGDGVITNDALADALAEDPTLAHTLGVSAASNSPSSAAALEEFYASLRDTGSHPLTLEEFAAAFGAHVDEAHDAALAIVESARAKAGGLNDPSGQSADANAPPVFLTAAAARTFNQIDKNGDGVVTVRELIIALRADESLAVTLGLVSGKVRQEDGTRDALLAFFDSLDANGDRELTMEEFAAVFCADVNAPRSSVSLPNGNGGVMIPPASPPRPNEHHAPRDEWLLPSEITRAGASAEAAVKNLSARGTPARATSPTSTAKRSDYALVAPSVMSDMMGDGDESDPDSSSGEDETVEEIFARLDADGSGSLSVEELIFGLRSDATLAKKMGLSRHNITTKEGHQALESFFRALDANSDRELSLDEFRMVFGAGGAGKTPKPSAAAKQSAKNKKAMNAELGGMRAELDKLRDMMSSLLVNPAETQLNQMRALLEDIVVRTSPESSVKTAADSTSTAYDGWALGTTKYKNYDDYCKSEDFKNTIIRPALKTRFLDPAKDTSPWRRSLKKKGNPAPRGRTPRYDCPEPEPMCVYKSKWRDGLRNDDGKGYAVLNTGKGYRDRERWNREDPLAPGAAFIRDRRNPYAPTMARMNAMGVDLETAEALRKVTVGGSGRIFSRAFTRLYLTPQTRRELEKNPTVNPPGVKTSFDDLYGVVGLSPSKHKEDLRHRAAMQPVSFHRNVVGDDASTMTSTPSGELSKYPREFGYARGSGEKKTRLFIP</sequence>
<dbReference type="OrthoDB" id="186625at2759"/>
<dbReference type="STRING" id="564608.C1MV27"/>
<accession>C1MV27</accession>
<feature type="domain" description="EF-hand" evidence="3">
    <location>
        <begin position="490"/>
        <end position="525"/>
    </location>
</feature>
<keyword evidence="5" id="KW-1185">Reference proteome</keyword>
<feature type="domain" description="EF-hand" evidence="3">
    <location>
        <begin position="304"/>
        <end position="339"/>
    </location>
</feature>
<feature type="region of interest" description="Disordered" evidence="2">
    <location>
        <begin position="695"/>
        <end position="720"/>
    </location>
</feature>
<dbReference type="GO" id="GO:0005509">
    <property type="term" value="F:calcium ion binding"/>
    <property type="evidence" value="ECO:0007669"/>
    <property type="project" value="InterPro"/>
</dbReference>
<feature type="domain" description="EF-hand" evidence="3">
    <location>
        <begin position="540"/>
        <end position="575"/>
    </location>
</feature>
<dbReference type="PROSITE" id="PS00018">
    <property type="entry name" value="EF_HAND_1"/>
    <property type="match status" value="4"/>
</dbReference>
<dbReference type="Gene3D" id="1.10.238.10">
    <property type="entry name" value="EF-hand"/>
    <property type="match status" value="3"/>
</dbReference>
<evidence type="ECO:0000256" key="2">
    <source>
        <dbReference type="SAM" id="MobiDB-lite"/>
    </source>
</evidence>
<organism evidence="5">
    <name type="scientific">Micromonas pusilla (strain CCMP1545)</name>
    <name type="common">Picoplanktonic green alga</name>
    <dbReference type="NCBI Taxonomy" id="564608"/>
    <lineage>
        <taxon>Eukaryota</taxon>
        <taxon>Viridiplantae</taxon>
        <taxon>Chlorophyta</taxon>
        <taxon>Mamiellophyceae</taxon>
        <taxon>Mamiellales</taxon>
        <taxon>Mamiellaceae</taxon>
        <taxon>Micromonas</taxon>
    </lineage>
</organism>
<dbReference type="PANTHER" id="PTHR10827:SF52">
    <property type="entry name" value="IP16409P"/>
    <property type="match status" value="1"/>
</dbReference>
<protein>
    <submittedName>
        <fullName evidence="4">Predicted protein</fullName>
    </submittedName>
</protein>
<dbReference type="OMA" id="MQPVSFH"/>
<feature type="domain" description="EF-hand" evidence="3">
    <location>
        <begin position="355"/>
        <end position="390"/>
    </location>
</feature>
<keyword evidence="1" id="KW-0106">Calcium</keyword>
<dbReference type="RefSeq" id="XP_003059295.1">
    <property type="nucleotide sequence ID" value="XM_003059249.1"/>
</dbReference>
<feature type="compositionally biased region" description="Acidic residues" evidence="2">
    <location>
        <begin position="478"/>
        <end position="493"/>
    </location>
</feature>
<evidence type="ECO:0000313" key="4">
    <source>
        <dbReference type="EMBL" id="EEH56427.1"/>
    </source>
</evidence>
<dbReference type="InterPro" id="IPR002048">
    <property type="entry name" value="EF_hand_dom"/>
</dbReference>
<dbReference type="InterPro" id="IPR018247">
    <property type="entry name" value="EF_Hand_1_Ca_BS"/>
</dbReference>
<dbReference type="InterPro" id="IPR011992">
    <property type="entry name" value="EF-hand-dom_pair"/>
</dbReference>
<feature type="region of interest" description="Disordered" evidence="2">
    <location>
        <begin position="474"/>
        <end position="493"/>
    </location>
</feature>
<dbReference type="GeneID" id="9684735"/>
<dbReference type="Proteomes" id="UP000001876">
    <property type="component" value="Unassembled WGS sequence"/>
</dbReference>
<feature type="compositionally biased region" description="Low complexity" evidence="2">
    <location>
        <begin position="70"/>
        <end position="79"/>
    </location>
</feature>
<dbReference type="CDD" id="cd00051">
    <property type="entry name" value="EFh"/>
    <property type="match status" value="2"/>
</dbReference>
<reference evidence="4 5" key="1">
    <citation type="journal article" date="2009" name="Science">
        <title>Green evolution and dynamic adaptations revealed by genomes of the marine picoeukaryotes Micromonas.</title>
        <authorList>
            <person name="Worden A.Z."/>
            <person name="Lee J.H."/>
            <person name="Mock T."/>
            <person name="Rouze P."/>
            <person name="Simmons M.P."/>
            <person name="Aerts A.L."/>
            <person name="Allen A.E."/>
            <person name="Cuvelier M.L."/>
            <person name="Derelle E."/>
            <person name="Everett M.V."/>
            <person name="Foulon E."/>
            <person name="Grimwood J."/>
            <person name="Gundlach H."/>
            <person name="Henrissat B."/>
            <person name="Napoli C."/>
            <person name="McDonald S.M."/>
            <person name="Parker M.S."/>
            <person name="Rombauts S."/>
            <person name="Salamov A."/>
            <person name="Von Dassow P."/>
            <person name="Badger J.H."/>
            <person name="Coutinho P.M."/>
            <person name="Demir E."/>
            <person name="Dubchak I."/>
            <person name="Gentemann C."/>
            <person name="Eikrem W."/>
            <person name="Gready J.E."/>
            <person name="John U."/>
            <person name="Lanier W."/>
            <person name="Lindquist E.A."/>
            <person name="Lucas S."/>
            <person name="Mayer K.F."/>
            <person name="Moreau H."/>
            <person name="Not F."/>
            <person name="Otillar R."/>
            <person name="Panaud O."/>
            <person name="Pangilinan J."/>
            <person name="Paulsen I."/>
            <person name="Piegu B."/>
            <person name="Poliakov A."/>
            <person name="Robbens S."/>
            <person name="Schmutz J."/>
            <person name="Toulza E."/>
            <person name="Wyss T."/>
            <person name="Zelensky A."/>
            <person name="Zhou K."/>
            <person name="Armbrust E.V."/>
            <person name="Bhattacharya D."/>
            <person name="Goodenough U.W."/>
            <person name="Van de Peer Y."/>
            <person name="Grigoriev I.V."/>
        </authorList>
    </citation>
    <scope>NUCLEOTIDE SEQUENCE [LARGE SCALE GENOMIC DNA]</scope>
    <source>
        <strain evidence="4 5">CCMP1545</strain>
    </source>
</reference>
<evidence type="ECO:0000256" key="1">
    <source>
        <dbReference type="ARBA" id="ARBA00022837"/>
    </source>
</evidence>
<dbReference type="GO" id="GO:0005783">
    <property type="term" value="C:endoplasmic reticulum"/>
    <property type="evidence" value="ECO:0007669"/>
    <property type="project" value="TreeGrafter"/>
</dbReference>
<evidence type="ECO:0000259" key="3">
    <source>
        <dbReference type="PROSITE" id="PS50222"/>
    </source>
</evidence>
<dbReference type="KEGG" id="mpp:MICPUCDRAFT_59034"/>
<dbReference type="Pfam" id="PF13202">
    <property type="entry name" value="EF-hand_5"/>
    <property type="match status" value="1"/>
</dbReference>
<dbReference type="EMBL" id="GG663740">
    <property type="protein sequence ID" value="EEH56427.1"/>
    <property type="molecule type" value="Genomic_DNA"/>
</dbReference>
<feature type="domain" description="EF-hand" evidence="3">
    <location>
        <begin position="185"/>
        <end position="220"/>
    </location>
</feature>
<dbReference type="SMART" id="SM00054">
    <property type="entry name" value="EFh"/>
    <property type="match status" value="5"/>
</dbReference>
<name>C1MV27_MICPC</name>
<dbReference type="PANTHER" id="PTHR10827">
    <property type="entry name" value="RETICULOCALBIN"/>
    <property type="match status" value="1"/>
</dbReference>
<gene>
    <name evidence="4" type="ORF">MICPUCDRAFT_59034</name>
</gene>
<feature type="compositionally biased region" description="Low complexity" evidence="2">
    <location>
        <begin position="100"/>
        <end position="112"/>
    </location>
</feature>
<feature type="region of interest" description="Disordered" evidence="2">
    <location>
        <begin position="1"/>
        <end position="155"/>
    </location>
</feature>
<dbReference type="AlphaFoldDB" id="C1MV27"/>
<dbReference type="PROSITE" id="PS50222">
    <property type="entry name" value="EF_HAND_2"/>
    <property type="match status" value="5"/>
</dbReference>
<evidence type="ECO:0000313" key="5">
    <source>
        <dbReference type="Proteomes" id="UP000001876"/>
    </source>
</evidence>